<dbReference type="EMBL" id="PSRQ01000040">
    <property type="protein sequence ID" value="PWU23288.1"/>
    <property type="molecule type" value="Genomic_DNA"/>
</dbReference>
<proteinExistence type="predicted"/>
<protein>
    <submittedName>
        <fullName evidence="1">Uncharacterized protein</fullName>
    </submittedName>
</protein>
<feature type="non-terminal residue" evidence="1">
    <location>
        <position position="64"/>
    </location>
</feature>
<evidence type="ECO:0000313" key="2">
    <source>
        <dbReference type="Proteomes" id="UP000246104"/>
    </source>
</evidence>
<accession>A0A317JNL3</accession>
<gene>
    <name evidence="1" type="ORF">C5B42_03510</name>
</gene>
<comment type="caution">
    <text evidence="1">The sequence shown here is derived from an EMBL/GenBank/DDBJ whole genome shotgun (WGS) entry which is preliminary data.</text>
</comment>
<reference evidence="1 2" key="1">
    <citation type="submission" date="2018-02" db="EMBL/GenBank/DDBJ databases">
        <title>Genomic Reconstructions from Amazon Rainforest and Pasture Soil Reveal Novel Insights into the Physiology of Candidate Phyla in Tropical Sites.</title>
        <authorList>
            <person name="Kroeger M.E."/>
            <person name="Delmont T."/>
            <person name="Eren A.M."/>
            <person name="Guo J."/>
            <person name="Meyer K.M."/>
            <person name="Khan K."/>
            <person name="Rodrigues J.L.M."/>
            <person name="Bohannan B.J.M."/>
            <person name="Tringe S."/>
            <person name="Borges C.D."/>
            <person name="Tiedje J."/>
            <person name="Tsai S.M."/>
            <person name="Nusslein K."/>
        </authorList>
    </citation>
    <scope>NUCLEOTIDE SEQUENCE [LARGE SCALE GENOMIC DNA]</scope>
    <source>
        <strain evidence="1">Amazon FNV 2010 28 9</strain>
    </source>
</reference>
<name>A0A317JNL3_9BACT</name>
<organism evidence="1 2">
    <name type="scientific">Candidatus Cerribacteria bacterium 'Amazon FNV 2010 28 9'</name>
    <dbReference type="NCBI Taxonomy" id="2081795"/>
    <lineage>
        <taxon>Bacteria</taxon>
        <taxon>Candidatus Cerribacteria</taxon>
    </lineage>
</organism>
<dbReference type="Proteomes" id="UP000246104">
    <property type="component" value="Unassembled WGS sequence"/>
</dbReference>
<dbReference type="AlphaFoldDB" id="A0A317JNL3"/>
<sequence>MPTIEAFGTQIIGGHVGFTLMKGGYDFDITDKSATAENEKPVHWTGSVDFTLGSNEVDNLLDAL</sequence>
<evidence type="ECO:0000313" key="1">
    <source>
        <dbReference type="EMBL" id="PWU23288.1"/>
    </source>
</evidence>